<evidence type="ECO:0000313" key="2">
    <source>
        <dbReference type="Proteomes" id="UP000230494"/>
    </source>
</evidence>
<sequence length="74" mass="7976">MSTVVHVDAPDGYGARVYHNGYCLTLHGRALSQADVMSLRGLAFTEALVGSVRFAALEQGWHYTAKLALIPTLS</sequence>
<protein>
    <submittedName>
        <fullName evidence="1">Uncharacterized protein</fullName>
    </submittedName>
</protein>
<accession>A0A1B2AMU4</accession>
<organism evidence="1 2">
    <name type="scientific">Pseudomonas phage UNO-SLW4</name>
    <dbReference type="NCBI Taxonomy" id="1874531"/>
    <lineage>
        <taxon>Viruses</taxon>
        <taxon>Duplodnaviria</taxon>
        <taxon>Heunggongvirae</taxon>
        <taxon>Uroviricota</taxon>
        <taxon>Caudoviricetes</taxon>
        <taxon>Autographivirales</taxon>
        <taxon>Autotranscriptaviridae</taxon>
        <taxon>Studiervirinae</taxon>
        <taxon>Unosvirus</taxon>
        <taxon>Unosvirus UNOSLW1</taxon>
        <taxon>Pifdecavirus UNOSLW1</taxon>
    </lineage>
</organism>
<dbReference type="EMBL" id="KX449363">
    <property type="protein sequence ID" value="ANY29017.1"/>
    <property type="molecule type" value="Genomic_DNA"/>
</dbReference>
<name>A0A1B2AMU4_9CAUD</name>
<proteinExistence type="predicted"/>
<evidence type="ECO:0000313" key="1">
    <source>
        <dbReference type="EMBL" id="ANY29017.1"/>
    </source>
</evidence>
<dbReference type="Proteomes" id="UP000230494">
    <property type="component" value="Segment"/>
</dbReference>
<gene>
    <name evidence="1" type="ORF">UNOSLW4_0010</name>
</gene>
<reference evidence="1 2" key="1">
    <citation type="submission" date="2016-06" db="EMBL/GenBank/DDBJ databases">
        <title>Complete Genome Sequences of Pseudomonas fluorescens Bacteriophages Isolated from Omaha, NE Freshwater Samples.</title>
        <authorList>
            <person name="Lu G."/>
            <person name="Luhr J."/>
            <person name="Stoecklein A."/>
            <person name="Warner P."/>
            <person name="Tapprich W."/>
        </authorList>
    </citation>
    <scope>NUCLEOTIDE SEQUENCE [LARGE SCALE GENOMIC DNA]</scope>
</reference>